<evidence type="ECO:0000256" key="1">
    <source>
        <dbReference type="SAM" id="MobiDB-lite"/>
    </source>
</evidence>
<dbReference type="EMBL" id="JBHTJZ010000002">
    <property type="protein sequence ID" value="MFD0957786.1"/>
    <property type="molecule type" value="Genomic_DNA"/>
</dbReference>
<feature type="region of interest" description="Disordered" evidence="1">
    <location>
        <begin position="1"/>
        <end position="51"/>
    </location>
</feature>
<feature type="compositionally biased region" description="Basic residues" evidence="1">
    <location>
        <begin position="36"/>
        <end position="51"/>
    </location>
</feature>
<gene>
    <name evidence="2" type="ORF">ACFQ2I_00065</name>
</gene>
<protein>
    <submittedName>
        <fullName evidence="2">Small acid-soluble spore protein P</fullName>
    </submittedName>
</protein>
<proteinExistence type="predicted"/>
<comment type="caution">
    <text evidence="2">The sequence shown here is derived from an EMBL/GenBank/DDBJ whole genome shotgun (WGS) entry which is preliminary data.</text>
</comment>
<evidence type="ECO:0000313" key="2">
    <source>
        <dbReference type="EMBL" id="MFD0957786.1"/>
    </source>
</evidence>
<name>A0ABW3HJW3_9BACL</name>
<sequence>MAKSESIPVPESIPHNERNRKDKSGGAMQEPMSGSKKTKQKNHVSHHNPEG</sequence>
<dbReference type="Proteomes" id="UP001596989">
    <property type="component" value="Unassembled WGS sequence"/>
</dbReference>
<feature type="compositionally biased region" description="Basic and acidic residues" evidence="1">
    <location>
        <begin position="14"/>
        <end position="24"/>
    </location>
</feature>
<evidence type="ECO:0000313" key="3">
    <source>
        <dbReference type="Proteomes" id="UP001596989"/>
    </source>
</evidence>
<reference evidence="3" key="1">
    <citation type="journal article" date="2019" name="Int. J. Syst. Evol. Microbiol.">
        <title>The Global Catalogue of Microorganisms (GCM) 10K type strain sequencing project: providing services to taxonomists for standard genome sequencing and annotation.</title>
        <authorList>
            <consortium name="The Broad Institute Genomics Platform"/>
            <consortium name="The Broad Institute Genome Sequencing Center for Infectious Disease"/>
            <person name="Wu L."/>
            <person name="Ma J."/>
        </authorList>
    </citation>
    <scope>NUCLEOTIDE SEQUENCE [LARGE SCALE GENOMIC DNA]</scope>
    <source>
        <strain evidence="3">CCUG 59129</strain>
    </source>
</reference>
<accession>A0ABW3HJW3</accession>
<organism evidence="2 3">
    <name type="scientific">Paenibacillus chungangensis</name>
    <dbReference type="NCBI Taxonomy" id="696535"/>
    <lineage>
        <taxon>Bacteria</taxon>
        <taxon>Bacillati</taxon>
        <taxon>Bacillota</taxon>
        <taxon>Bacilli</taxon>
        <taxon>Bacillales</taxon>
        <taxon>Paenibacillaceae</taxon>
        <taxon>Paenibacillus</taxon>
    </lineage>
</organism>
<dbReference type="RefSeq" id="WP_377561388.1">
    <property type="nucleotide sequence ID" value="NZ_JBHTJZ010000002.1"/>
</dbReference>
<keyword evidence="3" id="KW-1185">Reference proteome</keyword>